<evidence type="ECO:0000256" key="1">
    <source>
        <dbReference type="SAM" id="MobiDB-lite"/>
    </source>
</evidence>
<proteinExistence type="predicted"/>
<name>A0ABT9LRH4_STRGD</name>
<organism evidence="2 3">
    <name type="scientific">Streptomyces griseoviridis</name>
    <dbReference type="NCBI Taxonomy" id="45398"/>
    <lineage>
        <taxon>Bacteria</taxon>
        <taxon>Bacillati</taxon>
        <taxon>Actinomycetota</taxon>
        <taxon>Actinomycetes</taxon>
        <taxon>Kitasatosporales</taxon>
        <taxon>Streptomycetaceae</taxon>
        <taxon>Streptomyces</taxon>
    </lineage>
</organism>
<feature type="region of interest" description="Disordered" evidence="1">
    <location>
        <begin position="1"/>
        <end position="21"/>
    </location>
</feature>
<accession>A0ABT9LRH4</accession>
<protein>
    <submittedName>
        <fullName evidence="2">Uncharacterized protein</fullName>
    </submittedName>
</protein>
<dbReference type="GeneID" id="91555623"/>
<dbReference type="RefSeq" id="WP_189414328.1">
    <property type="nucleotide sequence ID" value="NZ_BMSM01000002.1"/>
</dbReference>
<sequence>MEGPCRLVEGSLEEPFGDSSRWSGAARVDAAAVPGVVRPERAGPEGDRLCVRRRKRSRREPSARAPSHRAGR</sequence>
<dbReference type="EMBL" id="JAURUD010000001">
    <property type="protein sequence ID" value="MDP9686138.1"/>
    <property type="molecule type" value="Genomic_DNA"/>
</dbReference>
<dbReference type="Proteomes" id="UP001231675">
    <property type="component" value="Unassembled WGS sequence"/>
</dbReference>
<keyword evidence="3" id="KW-1185">Reference proteome</keyword>
<feature type="region of interest" description="Disordered" evidence="1">
    <location>
        <begin position="37"/>
        <end position="72"/>
    </location>
</feature>
<evidence type="ECO:0000313" key="3">
    <source>
        <dbReference type="Proteomes" id="UP001231675"/>
    </source>
</evidence>
<evidence type="ECO:0000313" key="2">
    <source>
        <dbReference type="EMBL" id="MDP9686138.1"/>
    </source>
</evidence>
<reference evidence="2 3" key="1">
    <citation type="submission" date="2023-07" db="EMBL/GenBank/DDBJ databases">
        <title>Sequencing the genomes of 1000 actinobacteria strains.</title>
        <authorList>
            <person name="Klenk H.-P."/>
        </authorList>
    </citation>
    <scope>NUCLEOTIDE SEQUENCE [LARGE SCALE GENOMIC DNA]</scope>
    <source>
        <strain evidence="2 3">DSM 40229</strain>
    </source>
</reference>
<comment type="caution">
    <text evidence="2">The sequence shown here is derived from an EMBL/GenBank/DDBJ whole genome shotgun (WGS) entry which is preliminary data.</text>
</comment>
<gene>
    <name evidence="2" type="ORF">J2S47_006640</name>
</gene>
<feature type="compositionally biased region" description="Basic and acidic residues" evidence="1">
    <location>
        <begin position="38"/>
        <end position="50"/>
    </location>
</feature>